<evidence type="ECO:0000313" key="2">
    <source>
        <dbReference type="Proteomes" id="UP000352698"/>
    </source>
</evidence>
<sequence>MYVLPICLLIMAVVFLMIQIRYFLIHYKQASEVEPSKLNVYIYINYCGLISSLSVAVLSIIYVFILNNQL</sequence>
<reference evidence="1 2" key="1">
    <citation type="submission" date="2019-05" db="EMBL/GenBank/DDBJ databases">
        <authorList>
            <consortium name="Pathogen Informatics"/>
        </authorList>
    </citation>
    <scope>NUCLEOTIDE SEQUENCE [LARGE SCALE GENOMIC DNA]</scope>
    <source>
        <strain evidence="1 2">NCTC12204</strain>
    </source>
</reference>
<gene>
    <name evidence="1" type="ORF">NCTC12204_02489</name>
</gene>
<evidence type="ECO:0000313" key="1">
    <source>
        <dbReference type="EMBL" id="VTQ69688.1"/>
    </source>
</evidence>
<proteinExistence type="predicted"/>
<accession>A0A449E6E1</accession>
<dbReference type="AlphaFoldDB" id="A0A449E6E1"/>
<dbReference type="Proteomes" id="UP000352698">
    <property type="component" value="Unassembled WGS sequence"/>
</dbReference>
<comment type="caution">
    <text evidence="1">The sequence shown here is derived from an EMBL/GenBank/DDBJ whole genome shotgun (WGS) entry which is preliminary data.</text>
</comment>
<name>A0A449E6E1_ENTHR</name>
<organism evidence="1 2">
    <name type="scientific">Enterococcus hirae</name>
    <dbReference type="NCBI Taxonomy" id="1354"/>
    <lineage>
        <taxon>Bacteria</taxon>
        <taxon>Bacillati</taxon>
        <taxon>Bacillota</taxon>
        <taxon>Bacilli</taxon>
        <taxon>Lactobacillales</taxon>
        <taxon>Enterococcaceae</taxon>
        <taxon>Enterococcus</taxon>
    </lineage>
</organism>
<dbReference type="EMBL" id="CABEEP010000001">
    <property type="protein sequence ID" value="VTQ69688.1"/>
    <property type="molecule type" value="Genomic_DNA"/>
</dbReference>
<protein>
    <submittedName>
        <fullName evidence="1">Uncharacterized protein</fullName>
    </submittedName>
</protein>